<dbReference type="PANTHER" id="PTHR12210">
    <property type="entry name" value="DULLARD PROTEIN PHOSPHATASE"/>
    <property type="match status" value="1"/>
</dbReference>
<name>A0A4Z1SXM7_GIAMU</name>
<dbReference type="InterPro" id="IPR004274">
    <property type="entry name" value="FCP1_dom"/>
</dbReference>
<keyword evidence="1" id="KW-0809">Transit peptide</keyword>
<sequence>MGKTPTGRTARRLRGTAGVHPITHFFVNVRCLDKSPLRDARTQALVEVAAACADRKDPFLASLQSPQAVTDWARAILRFRTTRLGSPDDLEPLLPPQSELRPTLVLDLDGTLLYSSPTPVETALPVIPIPDDTSLPYVYFRPHVHAFLAWAREHFEVVAWTAATEAYARERLSAGGISDYFDHLLFRDSCTVVGDLYVKSLRRLGRRLDECLIVDDNPASYLLNVENAYPIPTFVGEDNDQELLRLVPTLRKIIEMQTVRHGVFRLVLEDSAMHRALQALA</sequence>
<dbReference type="Gene3D" id="3.40.50.1000">
    <property type="entry name" value="HAD superfamily/HAD-like"/>
    <property type="match status" value="1"/>
</dbReference>
<dbReference type="SMART" id="SM00577">
    <property type="entry name" value="CPDc"/>
    <property type="match status" value="1"/>
</dbReference>
<keyword evidence="1" id="KW-0653">Protein transport</keyword>
<dbReference type="InterPro" id="IPR050365">
    <property type="entry name" value="TIM50"/>
</dbReference>
<evidence type="ECO:0000259" key="2">
    <source>
        <dbReference type="PROSITE" id="PS50969"/>
    </source>
</evidence>
<dbReference type="VEuPathDB" id="GiardiaDB:GMRT_10342"/>
<keyword evidence="1" id="KW-0496">Mitochondrion</keyword>
<dbReference type="CDD" id="cd07521">
    <property type="entry name" value="HAD_FCP1-like"/>
    <property type="match status" value="1"/>
</dbReference>
<comment type="subunit">
    <text evidence="1">Component of the TIM23 complex.</text>
</comment>
<evidence type="ECO:0000313" key="3">
    <source>
        <dbReference type="EMBL" id="TNJ26443.1"/>
    </source>
</evidence>
<dbReference type="InterPro" id="IPR036412">
    <property type="entry name" value="HAD-like_sf"/>
</dbReference>
<dbReference type="Proteomes" id="UP000315496">
    <property type="component" value="Chromosome 5"/>
</dbReference>
<dbReference type="OrthoDB" id="277011at2759"/>
<proteinExistence type="inferred from homology"/>
<organism evidence="3 4">
    <name type="scientific">Giardia muris</name>
    <dbReference type="NCBI Taxonomy" id="5742"/>
    <lineage>
        <taxon>Eukaryota</taxon>
        <taxon>Metamonada</taxon>
        <taxon>Diplomonadida</taxon>
        <taxon>Hexamitidae</taxon>
        <taxon>Giardiinae</taxon>
        <taxon>Giardia</taxon>
    </lineage>
</organism>
<keyword evidence="1" id="KW-0811">Translocation</keyword>
<dbReference type="GO" id="GO:0015031">
    <property type="term" value="P:protein transport"/>
    <property type="evidence" value="ECO:0007669"/>
    <property type="project" value="UniProtKB-KW"/>
</dbReference>
<dbReference type="SUPFAM" id="SSF56784">
    <property type="entry name" value="HAD-like"/>
    <property type="match status" value="1"/>
</dbReference>
<accession>A0A4Z1SXM7</accession>
<comment type="function">
    <text evidence="1">Essential component of the TIM23 complex, a complex that mediates the translocation of transit peptide-containing proteins across the mitochondrial inner membrane.</text>
</comment>
<reference evidence="3 4" key="1">
    <citation type="submission" date="2019-05" db="EMBL/GenBank/DDBJ databases">
        <title>The compact genome of Giardia muris reveals important steps in the evolution of intestinal protozoan parasites.</title>
        <authorList>
            <person name="Xu F."/>
            <person name="Jimenez-Gonzalez A."/>
            <person name="Einarsson E."/>
            <person name="Astvaldsson A."/>
            <person name="Peirasmaki D."/>
            <person name="Eckmann L."/>
            <person name="Andersson J.O."/>
            <person name="Svard S.G."/>
            <person name="Jerlstrom-Hultqvist J."/>
        </authorList>
    </citation>
    <scope>NUCLEOTIDE SEQUENCE [LARGE SCALE GENOMIC DNA]</scope>
    <source>
        <strain evidence="3 4">Roberts-Thomson</strain>
    </source>
</reference>
<dbReference type="Pfam" id="PF03031">
    <property type="entry name" value="NIF"/>
    <property type="match status" value="1"/>
</dbReference>
<keyword evidence="4" id="KW-1185">Reference proteome</keyword>
<comment type="similarity">
    <text evidence="1">Belongs to the TIM50 family.</text>
</comment>
<dbReference type="PROSITE" id="PS50969">
    <property type="entry name" value="FCP1"/>
    <property type="match status" value="1"/>
</dbReference>
<dbReference type="GO" id="GO:0005744">
    <property type="term" value="C:TIM23 mitochondrial import inner membrane translocase complex"/>
    <property type="evidence" value="ECO:0007669"/>
    <property type="project" value="UniProtKB-UniRule"/>
</dbReference>
<keyword evidence="1" id="KW-0813">Transport</keyword>
<protein>
    <recommendedName>
        <fullName evidence="1">Mitochondrial import inner membrane translocase subunit TIM50</fullName>
    </recommendedName>
</protein>
<evidence type="ECO:0000256" key="1">
    <source>
        <dbReference type="RuleBase" id="RU365079"/>
    </source>
</evidence>
<dbReference type="AlphaFoldDB" id="A0A4Z1SXM7"/>
<dbReference type="InterPro" id="IPR023214">
    <property type="entry name" value="HAD_sf"/>
</dbReference>
<comment type="caution">
    <text evidence="3">The sequence shown here is derived from an EMBL/GenBank/DDBJ whole genome shotgun (WGS) entry which is preliminary data.</text>
</comment>
<feature type="domain" description="FCP1 homology" evidence="2">
    <location>
        <begin position="97"/>
        <end position="253"/>
    </location>
</feature>
<comment type="subcellular location">
    <subcellularLocation>
        <location evidence="1">Mitochondrion inner membrane</location>
        <topology evidence="1">Single-pass membrane protein</topology>
    </subcellularLocation>
</comment>
<gene>
    <name evidence="3" type="ORF">GMRT_10342</name>
</gene>
<evidence type="ECO:0000313" key="4">
    <source>
        <dbReference type="Proteomes" id="UP000315496"/>
    </source>
</evidence>
<dbReference type="EMBL" id="VDLU01000005">
    <property type="protein sequence ID" value="TNJ26443.1"/>
    <property type="molecule type" value="Genomic_DNA"/>
</dbReference>